<reference evidence="2 3" key="1">
    <citation type="journal article" date="2024" name="Commun. Biol.">
        <title>Comparative genomic analysis of thermophilic fungi reveals convergent evolutionary adaptations and gene losses.</title>
        <authorList>
            <person name="Steindorff A.S."/>
            <person name="Aguilar-Pontes M.V."/>
            <person name="Robinson A.J."/>
            <person name="Andreopoulos B."/>
            <person name="LaButti K."/>
            <person name="Kuo A."/>
            <person name="Mondo S."/>
            <person name="Riley R."/>
            <person name="Otillar R."/>
            <person name="Haridas S."/>
            <person name="Lipzen A."/>
            <person name="Grimwood J."/>
            <person name="Schmutz J."/>
            <person name="Clum A."/>
            <person name="Reid I.D."/>
            <person name="Moisan M.C."/>
            <person name="Butler G."/>
            <person name="Nguyen T.T.M."/>
            <person name="Dewar K."/>
            <person name="Conant G."/>
            <person name="Drula E."/>
            <person name="Henrissat B."/>
            <person name="Hansel C."/>
            <person name="Singer S."/>
            <person name="Hutchinson M.I."/>
            <person name="de Vries R.P."/>
            <person name="Natvig D.O."/>
            <person name="Powell A.J."/>
            <person name="Tsang A."/>
            <person name="Grigoriev I.V."/>
        </authorList>
    </citation>
    <scope>NUCLEOTIDE SEQUENCE [LARGE SCALE GENOMIC DNA]</scope>
    <source>
        <strain evidence="2 3">ATCC 24622</strain>
    </source>
</reference>
<protein>
    <recommendedName>
        <fullName evidence="4">Cyclin-dependent protein kinase regulator pho80</fullName>
    </recommendedName>
</protein>
<organism evidence="2 3">
    <name type="scientific">Phialemonium thermophilum</name>
    <dbReference type="NCBI Taxonomy" id="223376"/>
    <lineage>
        <taxon>Eukaryota</taxon>
        <taxon>Fungi</taxon>
        <taxon>Dikarya</taxon>
        <taxon>Ascomycota</taxon>
        <taxon>Pezizomycotina</taxon>
        <taxon>Sordariomycetes</taxon>
        <taxon>Sordariomycetidae</taxon>
        <taxon>Cephalothecales</taxon>
        <taxon>Cephalothecaceae</taxon>
        <taxon>Phialemonium</taxon>
    </lineage>
</organism>
<dbReference type="PANTHER" id="PTHR39219">
    <property type="entry name" value="ER MEMBRANE PROTEIN COMPLEX SUBUNIT 10"/>
    <property type="match status" value="1"/>
</dbReference>
<evidence type="ECO:0000313" key="3">
    <source>
        <dbReference type="Proteomes" id="UP001586593"/>
    </source>
</evidence>
<proteinExistence type="predicted"/>
<accession>A0ABR3XHZ9</accession>
<gene>
    <name evidence="2" type="ORF">VTK73DRAFT_10081</name>
</gene>
<dbReference type="EMBL" id="JAZHXJ010000091">
    <property type="protein sequence ID" value="KAL1875347.1"/>
    <property type="molecule type" value="Genomic_DNA"/>
</dbReference>
<evidence type="ECO:0008006" key="4">
    <source>
        <dbReference type="Google" id="ProtNLM"/>
    </source>
</evidence>
<name>A0ABR3XHZ9_9PEZI</name>
<keyword evidence="3" id="KW-1185">Reference proteome</keyword>
<sequence length="191" mass="20774">MRFFDFSLAITLGSALVCAESRTATIFVQPVTPTEARPSLLAEISYDFIEGSEAIVLKYEAPELPDEAHLVRVGVYDPAVSEWLSSTSVASVDNFGKGYSPHLTVTTDVDGRYLGASFKGVGIDAGETRDFGPQVNVVVTEHGKQPDLNKPVVLSPEGKKIVPEEKTFLQKYWWMLAIAFILFSAGGGDQK</sequence>
<feature type="signal peptide" evidence="1">
    <location>
        <begin position="1"/>
        <end position="19"/>
    </location>
</feature>
<keyword evidence="1" id="KW-0732">Signal</keyword>
<feature type="chain" id="PRO_5046302999" description="Cyclin-dependent protein kinase regulator pho80" evidence="1">
    <location>
        <begin position="20"/>
        <end position="191"/>
    </location>
</feature>
<comment type="caution">
    <text evidence="2">The sequence shown here is derived from an EMBL/GenBank/DDBJ whole genome shotgun (WGS) entry which is preliminary data.</text>
</comment>
<dbReference type="PANTHER" id="PTHR39219:SF1">
    <property type="entry name" value="ER MEMBRANE PROTEIN COMPLEX SUBUNIT 10"/>
    <property type="match status" value="1"/>
</dbReference>
<evidence type="ECO:0000313" key="2">
    <source>
        <dbReference type="EMBL" id="KAL1875347.1"/>
    </source>
</evidence>
<dbReference type="Proteomes" id="UP001586593">
    <property type="component" value="Unassembled WGS sequence"/>
</dbReference>
<evidence type="ECO:0000256" key="1">
    <source>
        <dbReference type="SAM" id="SignalP"/>
    </source>
</evidence>